<dbReference type="PANTHER" id="PTHR42648">
    <property type="entry name" value="TRANSPOSASE, PUTATIVE-RELATED"/>
    <property type="match status" value="1"/>
</dbReference>
<dbReference type="Pfam" id="PF14223">
    <property type="entry name" value="Retrotran_gag_2"/>
    <property type="match status" value="1"/>
</dbReference>
<dbReference type="InterPro" id="IPR036397">
    <property type="entry name" value="RNaseH_sf"/>
</dbReference>
<protein>
    <submittedName>
        <fullName evidence="3">Zinc finger, CCHC-type</fullName>
    </submittedName>
</protein>
<evidence type="ECO:0000313" key="2">
    <source>
        <dbReference type="EMBL" id="GEZ36941.1"/>
    </source>
</evidence>
<feature type="region of interest" description="Disordered" evidence="1">
    <location>
        <begin position="175"/>
        <end position="194"/>
    </location>
</feature>
<dbReference type="Gene3D" id="3.30.420.10">
    <property type="entry name" value="Ribonuclease H-like superfamily/Ribonuclease H"/>
    <property type="match status" value="1"/>
</dbReference>
<dbReference type="AlphaFoldDB" id="A0A699IBF0"/>
<proteinExistence type="predicted"/>
<dbReference type="GO" id="GO:0003676">
    <property type="term" value="F:nucleic acid binding"/>
    <property type="evidence" value="ECO:0007669"/>
    <property type="project" value="InterPro"/>
</dbReference>
<dbReference type="EMBL" id="BKCJ010270706">
    <property type="protein sequence ID" value="GEZ36942.1"/>
    <property type="molecule type" value="Genomic_DNA"/>
</dbReference>
<organism evidence="3">
    <name type="scientific">Tanacetum cinerariifolium</name>
    <name type="common">Dalmatian daisy</name>
    <name type="synonym">Chrysanthemum cinerariifolium</name>
    <dbReference type="NCBI Taxonomy" id="118510"/>
    <lineage>
        <taxon>Eukaryota</taxon>
        <taxon>Viridiplantae</taxon>
        <taxon>Streptophyta</taxon>
        <taxon>Embryophyta</taxon>
        <taxon>Tracheophyta</taxon>
        <taxon>Spermatophyta</taxon>
        <taxon>Magnoliopsida</taxon>
        <taxon>eudicotyledons</taxon>
        <taxon>Gunneridae</taxon>
        <taxon>Pentapetalae</taxon>
        <taxon>asterids</taxon>
        <taxon>campanulids</taxon>
        <taxon>Asterales</taxon>
        <taxon>Asteraceae</taxon>
        <taxon>Asteroideae</taxon>
        <taxon>Anthemideae</taxon>
        <taxon>Anthemidinae</taxon>
        <taxon>Tanacetum</taxon>
    </lineage>
</organism>
<reference evidence="3" key="1">
    <citation type="journal article" date="2019" name="Sci. Rep.">
        <title>Draft genome of Tanacetum cinerariifolium, the natural source of mosquito coil.</title>
        <authorList>
            <person name="Yamashiro T."/>
            <person name="Shiraishi A."/>
            <person name="Satake H."/>
            <person name="Nakayama K."/>
        </authorList>
    </citation>
    <scope>NUCLEOTIDE SEQUENCE</scope>
</reference>
<dbReference type="InterPro" id="IPR012337">
    <property type="entry name" value="RNaseH-like_sf"/>
</dbReference>
<evidence type="ECO:0000256" key="1">
    <source>
        <dbReference type="SAM" id="MobiDB-lite"/>
    </source>
</evidence>
<accession>A0A699IBF0</accession>
<dbReference type="PANTHER" id="PTHR42648:SF30">
    <property type="entry name" value="RIBONUCLEASE H-LIKE DOMAIN, GAG-PRE-INTEGRASE DOMAIN PROTEIN-RELATED"/>
    <property type="match status" value="1"/>
</dbReference>
<name>A0A699IBF0_TANCI</name>
<sequence>MADAAMKHMASNFVKLDKFEGMNFRGWQKKMHFLLSSMSVVYVLTTFNSEDGENAIVEQLRMRSKWDNDDYVCRGLILNVMEQYNELLGILGRFTQHKMNMDDVIQVSCIIDKLPPSWKDFKHTLKHQKEELTLVELGSHLHIDKSLKVQDNDKPKGNNVGGPLVVNMMEHNNSFRYNDNKGKRKHQDTKVDPNKKSKVTCWKYGKLGHLKKDCKGGKVGNKATGLGTNGSVDGFINSLKGGGLTQKKLCMRVKIDDGHVHYKRMQDMSKDGLIPAFDMNTEKCKTCMMTKITKKPFQNVKCETKVLELIHSDLCDLHATPSPRNKKYFVTNIDDASKFCYVYLLHTKNEELDKFKVFKTKVELQQESQIKRFRTDRGGTRDEVFDQHYYCFNVQDDPKTFDEVMKSRDVAF</sequence>
<comment type="caution">
    <text evidence="3">The sequence shown here is derived from an EMBL/GenBank/DDBJ whole genome shotgun (WGS) entry which is preliminary data.</text>
</comment>
<evidence type="ECO:0000313" key="3">
    <source>
        <dbReference type="EMBL" id="GEZ36942.1"/>
    </source>
</evidence>
<dbReference type="SUPFAM" id="SSF53098">
    <property type="entry name" value="Ribonuclease H-like"/>
    <property type="match status" value="1"/>
</dbReference>
<gene>
    <name evidence="2" type="ORF">Tci_508914</name>
    <name evidence="3" type="ORF">Tci_508915</name>
</gene>
<dbReference type="EMBL" id="BKCJ010270706">
    <property type="protein sequence ID" value="GEZ36941.1"/>
    <property type="molecule type" value="Genomic_DNA"/>
</dbReference>
<dbReference type="InterPro" id="IPR039537">
    <property type="entry name" value="Retrotran_Ty1/copia-like"/>
</dbReference>